<keyword evidence="9" id="KW-0676">Redox-active center</keyword>
<name>U1R4D8_9ACTO</name>
<dbReference type="SMART" id="SM00756">
    <property type="entry name" value="VKc"/>
    <property type="match status" value="1"/>
</dbReference>
<dbReference type="InterPro" id="IPR012932">
    <property type="entry name" value="VKOR"/>
</dbReference>
<feature type="domain" description="Vitamin K epoxide reductase" evidence="11">
    <location>
        <begin position="43"/>
        <end position="184"/>
    </location>
</feature>
<evidence type="ECO:0000256" key="9">
    <source>
        <dbReference type="ARBA" id="ARBA00023284"/>
    </source>
</evidence>
<comment type="similarity">
    <text evidence="2">Belongs to the VKOR family.</text>
</comment>
<dbReference type="HOGENOM" id="CLU_082938_1_0_11"/>
<gene>
    <name evidence="12" type="ORF">HMPREF1978_01539</name>
</gene>
<dbReference type="Gene3D" id="1.20.1440.130">
    <property type="entry name" value="VKOR domain"/>
    <property type="match status" value="1"/>
</dbReference>
<evidence type="ECO:0000256" key="8">
    <source>
        <dbReference type="ARBA" id="ARBA00023157"/>
    </source>
</evidence>
<keyword evidence="6" id="KW-0560">Oxidoreductase</keyword>
<keyword evidence="3 10" id="KW-0812">Transmembrane</keyword>
<evidence type="ECO:0000256" key="4">
    <source>
        <dbReference type="ARBA" id="ARBA00022719"/>
    </source>
</evidence>
<reference evidence="12 13" key="1">
    <citation type="submission" date="2013-08" db="EMBL/GenBank/DDBJ databases">
        <authorList>
            <person name="Weinstock G."/>
            <person name="Sodergren E."/>
            <person name="Wylie T."/>
            <person name="Fulton L."/>
            <person name="Fulton R."/>
            <person name="Fronick C."/>
            <person name="O'Laughlin M."/>
            <person name="Godfrey J."/>
            <person name="Miner T."/>
            <person name="Herter B."/>
            <person name="Appelbaum E."/>
            <person name="Cordes M."/>
            <person name="Lek S."/>
            <person name="Wollam A."/>
            <person name="Pepin K.H."/>
            <person name="Palsikar V.B."/>
            <person name="Mitreva M."/>
            <person name="Wilson R.K."/>
        </authorList>
    </citation>
    <scope>NUCLEOTIDE SEQUENCE [LARGE SCALE GENOMIC DNA]</scope>
    <source>
        <strain evidence="12 13">F0530</strain>
    </source>
</reference>
<evidence type="ECO:0000256" key="7">
    <source>
        <dbReference type="ARBA" id="ARBA00023136"/>
    </source>
</evidence>
<evidence type="ECO:0000256" key="5">
    <source>
        <dbReference type="ARBA" id="ARBA00022989"/>
    </source>
</evidence>
<proteinExistence type="inferred from homology"/>
<comment type="caution">
    <text evidence="12">The sequence shown here is derived from an EMBL/GenBank/DDBJ whole genome shotgun (WGS) entry which is preliminary data.</text>
</comment>
<dbReference type="CDD" id="cd12922">
    <property type="entry name" value="VKOR_5"/>
    <property type="match status" value="1"/>
</dbReference>
<evidence type="ECO:0000259" key="11">
    <source>
        <dbReference type="SMART" id="SM00756"/>
    </source>
</evidence>
<feature type="transmembrane region" description="Helical" evidence="10">
    <location>
        <begin position="158"/>
        <end position="182"/>
    </location>
</feature>
<feature type="transmembrane region" description="Helical" evidence="10">
    <location>
        <begin position="45"/>
        <end position="65"/>
    </location>
</feature>
<dbReference type="GO" id="GO:0048038">
    <property type="term" value="F:quinone binding"/>
    <property type="evidence" value="ECO:0007669"/>
    <property type="project" value="UniProtKB-KW"/>
</dbReference>
<protein>
    <submittedName>
        <fullName evidence="12">Vitamin K epoxide reductase family protein</fullName>
    </submittedName>
</protein>
<dbReference type="InterPro" id="IPR041714">
    <property type="entry name" value="VKOR_Actinobacteria"/>
</dbReference>
<dbReference type="PATRIC" id="fig|1321817.3.peg.1350"/>
<dbReference type="InterPro" id="IPR038354">
    <property type="entry name" value="VKOR_sf"/>
</dbReference>
<evidence type="ECO:0000256" key="6">
    <source>
        <dbReference type="ARBA" id="ARBA00023002"/>
    </source>
</evidence>
<keyword evidence="4" id="KW-0874">Quinone</keyword>
<evidence type="ECO:0000313" key="13">
    <source>
        <dbReference type="Proteomes" id="UP000016481"/>
    </source>
</evidence>
<keyword evidence="5 10" id="KW-1133">Transmembrane helix</keyword>
<evidence type="ECO:0000256" key="3">
    <source>
        <dbReference type="ARBA" id="ARBA00022692"/>
    </source>
</evidence>
<evidence type="ECO:0000313" key="12">
    <source>
        <dbReference type="EMBL" id="ERH14628.1"/>
    </source>
</evidence>
<accession>U1R4D8</accession>
<dbReference type="EMBL" id="AWSC01000063">
    <property type="protein sequence ID" value="ERH14628.1"/>
    <property type="molecule type" value="Genomic_DNA"/>
</dbReference>
<feature type="transmembrane region" description="Helical" evidence="10">
    <location>
        <begin position="203"/>
        <end position="224"/>
    </location>
</feature>
<dbReference type="GO" id="GO:0016491">
    <property type="term" value="F:oxidoreductase activity"/>
    <property type="evidence" value="ECO:0007669"/>
    <property type="project" value="UniProtKB-KW"/>
</dbReference>
<organism evidence="12 13">
    <name type="scientific">Actinomyces graevenitzii F0530</name>
    <dbReference type="NCBI Taxonomy" id="1321817"/>
    <lineage>
        <taxon>Bacteria</taxon>
        <taxon>Bacillati</taxon>
        <taxon>Actinomycetota</taxon>
        <taxon>Actinomycetes</taxon>
        <taxon>Actinomycetales</taxon>
        <taxon>Actinomycetaceae</taxon>
        <taxon>Actinomyces</taxon>
    </lineage>
</organism>
<keyword evidence="7 10" id="KW-0472">Membrane</keyword>
<evidence type="ECO:0000256" key="1">
    <source>
        <dbReference type="ARBA" id="ARBA00004141"/>
    </source>
</evidence>
<evidence type="ECO:0000256" key="10">
    <source>
        <dbReference type="SAM" id="Phobius"/>
    </source>
</evidence>
<keyword evidence="8" id="KW-1015">Disulfide bond</keyword>
<evidence type="ECO:0000256" key="2">
    <source>
        <dbReference type="ARBA" id="ARBA00006214"/>
    </source>
</evidence>
<feature type="transmembrane region" description="Helical" evidence="10">
    <location>
        <begin position="132"/>
        <end position="152"/>
    </location>
</feature>
<feature type="transmembrane region" description="Helical" evidence="10">
    <location>
        <begin position="106"/>
        <end position="125"/>
    </location>
</feature>
<sequence length="232" mass="25209">MQAFTKENAVAYPSEADIDAMSQQELEAYIAEQERDDFAVGSAKTFALGMGLASLVALAVSWELIAAEMAQLKNPLTQLSCDINPLVSCGASLTIWQGNLLGVPNAFVGAMAYSAFVVLAALIGAQVKLPRWIWQGLAAGAVVNLGFVLWFVSQSVWVLNKLCPWCMVLWVVTIPMAWTLLARCAVEGALPLNEAASRTLYKARWWLVGATYLLIVLAVVFGLWQQWQAVLG</sequence>
<comment type="subcellular location">
    <subcellularLocation>
        <location evidence="1">Membrane</location>
        <topology evidence="1">Multi-pass membrane protein</topology>
    </subcellularLocation>
</comment>
<dbReference type="AlphaFoldDB" id="U1R4D8"/>
<dbReference type="GO" id="GO:0016020">
    <property type="term" value="C:membrane"/>
    <property type="evidence" value="ECO:0007669"/>
    <property type="project" value="UniProtKB-SubCell"/>
</dbReference>
<dbReference type="Proteomes" id="UP000016481">
    <property type="component" value="Unassembled WGS sequence"/>
</dbReference>
<dbReference type="Pfam" id="PF07884">
    <property type="entry name" value="VKOR"/>
    <property type="match status" value="1"/>
</dbReference>